<dbReference type="AlphaFoldDB" id="A0A368RW68"/>
<organism evidence="2">
    <name type="scientific">Setaria italica</name>
    <name type="common">Foxtail millet</name>
    <name type="synonym">Panicum italicum</name>
    <dbReference type="NCBI Taxonomy" id="4555"/>
    <lineage>
        <taxon>Eukaryota</taxon>
        <taxon>Viridiplantae</taxon>
        <taxon>Streptophyta</taxon>
        <taxon>Embryophyta</taxon>
        <taxon>Tracheophyta</taxon>
        <taxon>Spermatophyta</taxon>
        <taxon>Magnoliopsida</taxon>
        <taxon>Liliopsida</taxon>
        <taxon>Poales</taxon>
        <taxon>Poaceae</taxon>
        <taxon>PACMAD clade</taxon>
        <taxon>Panicoideae</taxon>
        <taxon>Panicodae</taxon>
        <taxon>Paniceae</taxon>
        <taxon>Cenchrinae</taxon>
        <taxon>Setaria</taxon>
    </lineage>
</organism>
<dbReference type="EMBL" id="CM003534">
    <property type="protein sequence ID" value="RCV34442.1"/>
    <property type="molecule type" value="Genomic_DNA"/>
</dbReference>
<evidence type="ECO:0000256" key="1">
    <source>
        <dbReference type="SAM" id="MobiDB-lite"/>
    </source>
</evidence>
<accession>A0A368RW68</accession>
<proteinExistence type="predicted"/>
<protein>
    <submittedName>
        <fullName evidence="2">Uncharacterized protein</fullName>
    </submittedName>
</protein>
<reference evidence="2" key="1">
    <citation type="journal article" date="2012" name="Nat. Biotechnol.">
        <title>Reference genome sequence of the model plant Setaria.</title>
        <authorList>
            <person name="Bennetzen J.L."/>
            <person name="Schmutz J."/>
            <person name="Wang H."/>
            <person name="Percifield R."/>
            <person name="Hawkins J."/>
            <person name="Pontaroli A.C."/>
            <person name="Estep M."/>
            <person name="Feng L."/>
            <person name="Vaughn J.N."/>
            <person name="Grimwood J."/>
            <person name="Jenkins J."/>
            <person name="Barry K."/>
            <person name="Lindquist E."/>
            <person name="Hellsten U."/>
            <person name="Deshpande S."/>
            <person name="Wang X."/>
            <person name="Wu X."/>
            <person name="Mitros T."/>
            <person name="Triplett J."/>
            <person name="Yang X."/>
            <person name="Ye C.Y."/>
            <person name="Mauro-Herrera M."/>
            <person name="Wang L."/>
            <person name="Li P."/>
            <person name="Sharma M."/>
            <person name="Sharma R."/>
            <person name="Ronald P.C."/>
            <person name="Panaud O."/>
            <person name="Kellogg E.A."/>
            <person name="Brutnell T.P."/>
            <person name="Doust A.N."/>
            <person name="Tuskan G.A."/>
            <person name="Rokhsar D."/>
            <person name="Devos K.M."/>
        </authorList>
    </citation>
    <scope>NUCLEOTIDE SEQUENCE [LARGE SCALE GENOMIC DNA]</scope>
    <source>
        <strain evidence="2">Yugu1</strain>
    </source>
</reference>
<gene>
    <name evidence="2" type="ORF">SETIT_7G159900v2</name>
</gene>
<name>A0A368RW68_SETIT</name>
<reference evidence="2" key="2">
    <citation type="submission" date="2015-07" db="EMBL/GenBank/DDBJ databases">
        <authorList>
            <person name="Noorani M."/>
        </authorList>
    </citation>
    <scope>NUCLEOTIDE SEQUENCE</scope>
    <source>
        <strain evidence="2">Yugu1</strain>
    </source>
</reference>
<evidence type="ECO:0000313" key="2">
    <source>
        <dbReference type="EMBL" id="RCV34442.1"/>
    </source>
</evidence>
<sequence length="222" mass="24584">MIPIIRFHGGRPINHKSLWRGMSERCPNSSPAGSCLPLLRPALCERRNMHARAWARERARHAATALGLRLGTTATARRPVRALLVLVTVRRGIIASRWLPLLPIIGLVALLDWDKATKQGEKSKYFDNAGRFASEGRARTDRRELLQRRHVTARNLHCAHRCPLQRLAQRVLLSSRRLGVPAACGGAGSPGRVGKPGRLPVRLAPGRSTPRDAMQRAKRAAL</sequence>
<feature type="region of interest" description="Disordered" evidence="1">
    <location>
        <begin position="185"/>
        <end position="222"/>
    </location>
</feature>